<evidence type="ECO:0000256" key="4">
    <source>
        <dbReference type="ARBA" id="ARBA00023004"/>
    </source>
</evidence>
<dbReference type="InterPro" id="IPR013785">
    <property type="entry name" value="Aldolase_TIM"/>
</dbReference>
<dbReference type="InterPro" id="IPR058240">
    <property type="entry name" value="rSAM_sf"/>
</dbReference>
<reference evidence="8" key="1">
    <citation type="submission" date="2017-12" db="EMBL/GenBank/DDBJ databases">
        <title>Draft genome sequence of Telmatospirillum siberiense 26-4b1T, an acidotolerant peatland alphaproteobacterium potentially involved in sulfur cycling.</title>
        <authorList>
            <person name="Hausmann B."/>
            <person name="Pjevac P."/>
            <person name="Schreck K."/>
            <person name="Herbold C.W."/>
            <person name="Daims H."/>
            <person name="Wagner M."/>
            <person name="Pester M."/>
            <person name="Loy A."/>
        </authorList>
    </citation>
    <scope>NUCLEOTIDE SEQUENCE [LARGE SCALE GENOMIC DNA]</scope>
    <source>
        <strain evidence="8">26-4b1</strain>
    </source>
</reference>
<dbReference type="RefSeq" id="WP_101250872.1">
    <property type="nucleotide sequence ID" value="NZ_PIUM01000012.1"/>
</dbReference>
<accession>A0A2N3PVA1</accession>
<dbReference type="SFLD" id="SFLDS00029">
    <property type="entry name" value="Radical_SAM"/>
    <property type="match status" value="1"/>
</dbReference>
<dbReference type="GO" id="GO:0046872">
    <property type="term" value="F:metal ion binding"/>
    <property type="evidence" value="ECO:0007669"/>
    <property type="project" value="UniProtKB-KW"/>
</dbReference>
<evidence type="ECO:0000256" key="2">
    <source>
        <dbReference type="ARBA" id="ARBA00022691"/>
    </source>
</evidence>
<dbReference type="OrthoDB" id="9801424at2"/>
<dbReference type="GO" id="GO:0031419">
    <property type="term" value="F:cobalamin binding"/>
    <property type="evidence" value="ECO:0007669"/>
    <property type="project" value="InterPro"/>
</dbReference>
<dbReference type="Proteomes" id="UP000233293">
    <property type="component" value="Unassembled WGS sequence"/>
</dbReference>
<dbReference type="EMBL" id="PIUM01000012">
    <property type="protein sequence ID" value="PKU24333.1"/>
    <property type="molecule type" value="Genomic_DNA"/>
</dbReference>
<keyword evidence="4" id="KW-0408">Iron</keyword>
<dbReference type="SFLD" id="SFLDG01082">
    <property type="entry name" value="B12-binding_domain_containing"/>
    <property type="match status" value="1"/>
</dbReference>
<dbReference type="SMART" id="SM00729">
    <property type="entry name" value="Elp3"/>
    <property type="match status" value="1"/>
</dbReference>
<organism evidence="7 8">
    <name type="scientific">Telmatospirillum siberiense</name>
    <dbReference type="NCBI Taxonomy" id="382514"/>
    <lineage>
        <taxon>Bacteria</taxon>
        <taxon>Pseudomonadati</taxon>
        <taxon>Pseudomonadota</taxon>
        <taxon>Alphaproteobacteria</taxon>
        <taxon>Rhodospirillales</taxon>
        <taxon>Rhodospirillaceae</taxon>
        <taxon>Telmatospirillum</taxon>
    </lineage>
</organism>
<dbReference type="GO" id="GO:0005829">
    <property type="term" value="C:cytosol"/>
    <property type="evidence" value="ECO:0007669"/>
    <property type="project" value="TreeGrafter"/>
</dbReference>
<dbReference type="AlphaFoldDB" id="A0A2N3PVA1"/>
<evidence type="ECO:0000313" key="8">
    <source>
        <dbReference type="Proteomes" id="UP000233293"/>
    </source>
</evidence>
<keyword evidence="8" id="KW-1185">Reference proteome</keyword>
<evidence type="ECO:0000256" key="3">
    <source>
        <dbReference type="ARBA" id="ARBA00022723"/>
    </source>
</evidence>
<gene>
    <name evidence="7" type="ORF">CWS72_12120</name>
</gene>
<dbReference type="SUPFAM" id="SSF102114">
    <property type="entry name" value="Radical SAM enzymes"/>
    <property type="match status" value="1"/>
</dbReference>
<keyword evidence="5" id="KW-0411">Iron-sulfur</keyword>
<dbReference type="PANTHER" id="PTHR43409">
    <property type="entry name" value="ANAEROBIC MAGNESIUM-PROTOPORPHYRIN IX MONOMETHYL ESTER CYCLASE-RELATED"/>
    <property type="match status" value="1"/>
</dbReference>
<comment type="cofactor">
    <cofactor evidence="1">
        <name>[4Fe-4S] cluster</name>
        <dbReference type="ChEBI" id="CHEBI:49883"/>
    </cofactor>
</comment>
<dbReference type="InterPro" id="IPR007197">
    <property type="entry name" value="rSAM"/>
</dbReference>
<dbReference type="InterPro" id="IPR051198">
    <property type="entry name" value="BchE-like"/>
</dbReference>
<name>A0A2N3PVA1_9PROT</name>
<evidence type="ECO:0000313" key="7">
    <source>
        <dbReference type="EMBL" id="PKU24333.1"/>
    </source>
</evidence>
<evidence type="ECO:0000259" key="6">
    <source>
        <dbReference type="PROSITE" id="PS51332"/>
    </source>
</evidence>
<dbReference type="PROSITE" id="PS51332">
    <property type="entry name" value="B12_BINDING"/>
    <property type="match status" value="1"/>
</dbReference>
<dbReference type="InterPro" id="IPR006158">
    <property type="entry name" value="Cobalamin-bd"/>
</dbReference>
<dbReference type="GO" id="GO:0051536">
    <property type="term" value="F:iron-sulfur cluster binding"/>
    <property type="evidence" value="ECO:0007669"/>
    <property type="project" value="UniProtKB-KW"/>
</dbReference>
<protein>
    <recommendedName>
        <fullName evidence="6">B12-binding domain-containing protein</fullName>
    </recommendedName>
</protein>
<dbReference type="GO" id="GO:0003824">
    <property type="term" value="F:catalytic activity"/>
    <property type="evidence" value="ECO:0007669"/>
    <property type="project" value="InterPro"/>
</dbReference>
<dbReference type="Gene3D" id="3.20.20.70">
    <property type="entry name" value="Aldolase class I"/>
    <property type="match status" value="1"/>
</dbReference>
<dbReference type="Pfam" id="PF04055">
    <property type="entry name" value="Radical_SAM"/>
    <property type="match status" value="1"/>
</dbReference>
<dbReference type="InterPro" id="IPR006638">
    <property type="entry name" value="Elp3/MiaA/NifB-like_rSAM"/>
</dbReference>
<proteinExistence type="predicted"/>
<evidence type="ECO:0000256" key="5">
    <source>
        <dbReference type="ARBA" id="ARBA00023014"/>
    </source>
</evidence>
<comment type="caution">
    <text evidence="7">The sequence shown here is derived from an EMBL/GenBank/DDBJ whole genome shotgun (WGS) entry which is preliminary data.</text>
</comment>
<sequence>MRLSLVQLYSEEQSPTSAPYSIEVLAGYIRKTLPEWDVALFILDNRDPADIGKLVGDLGARGSDVIGISMMQGTHSVGCALLDRLYTQTAAERHLPQIVVGNTLPTYRPEIYLDRYPGLLVVRSFGEIPLESALRQYAAWTEAGAPPPGPDFFLTPGIALRHDGRMHQTPVAWPRDYAVPTWVDPHKYFARVETSRGCHFDHCAFCTRPPREAGQPRWIRFPIDPIVETIAKLKDLGIRRFTFCDEDFIGDDPEFCLRLADRLEALHDTPTFSFSTRADNVVRLRDSDKANDRRLALLKRLQQVGLSLLFVGCESFCDRQLKRFAKATKAEGNIRALQLLEEIGLPVESGFIMFDPFASVDDLMENIENLDRHRLWRITSQTLSRIDVQEASALHKWVARADLLGSYDFDQMTYDYRFEDPLVQKIADWCQIWKNETDYAYRLARNAQRMALFDEFPNHVVEAAKELNFDFVKFLTLAMIEDPATVPPLVERMKERRAAVIDGMLEATQSPRVHADLADRLRREISGFIGVLNPRDPWQPQESAQEPTL</sequence>
<dbReference type="PANTHER" id="PTHR43409:SF7">
    <property type="entry name" value="BLL1977 PROTEIN"/>
    <property type="match status" value="1"/>
</dbReference>
<keyword evidence="3" id="KW-0479">Metal-binding</keyword>
<keyword evidence="2" id="KW-0949">S-adenosyl-L-methionine</keyword>
<evidence type="ECO:0000256" key="1">
    <source>
        <dbReference type="ARBA" id="ARBA00001966"/>
    </source>
</evidence>
<feature type="domain" description="B12-binding" evidence="6">
    <location>
        <begin position="1"/>
        <end position="148"/>
    </location>
</feature>